<proteinExistence type="predicted"/>
<organism evidence="1 2">
    <name type="scientific">Shouchella lonarensis</name>
    <dbReference type="NCBI Taxonomy" id="1464122"/>
    <lineage>
        <taxon>Bacteria</taxon>
        <taxon>Bacillati</taxon>
        <taxon>Bacillota</taxon>
        <taxon>Bacilli</taxon>
        <taxon>Bacillales</taxon>
        <taxon>Bacillaceae</taxon>
        <taxon>Shouchella</taxon>
    </lineage>
</organism>
<gene>
    <name evidence="1" type="ORF">SAMN05421737_10491</name>
</gene>
<evidence type="ECO:0000313" key="2">
    <source>
        <dbReference type="Proteomes" id="UP000242662"/>
    </source>
</evidence>
<dbReference type="RefSeq" id="WP_090775218.1">
    <property type="nucleotide sequence ID" value="NZ_FMYM01000004.1"/>
</dbReference>
<name>A0A1G6HNK2_9BACI</name>
<dbReference type="AlphaFoldDB" id="A0A1G6HNK2"/>
<accession>A0A1G6HNK2</accession>
<evidence type="ECO:0000313" key="1">
    <source>
        <dbReference type="EMBL" id="SDB95723.1"/>
    </source>
</evidence>
<dbReference type="InterPro" id="IPR046318">
    <property type="entry name" value="DUF5344"/>
</dbReference>
<protein>
    <submittedName>
        <fullName evidence="1">Uncharacterized protein</fullName>
    </submittedName>
</protein>
<sequence>MSTRVKVETSLVKGTLKEVASVASGAKMKKRYTVSGYNLTMLDVLIEDNAQFDEYMTSYMTALELISNNCQKLVDSYAEKDEQISGKIKSG</sequence>
<dbReference type="EMBL" id="FMYM01000004">
    <property type="protein sequence ID" value="SDB95723.1"/>
    <property type="molecule type" value="Genomic_DNA"/>
</dbReference>
<dbReference type="Pfam" id="PF17279">
    <property type="entry name" value="DUF5344"/>
    <property type="match status" value="1"/>
</dbReference>
<reference evidence="2" key="1">
    <citation type="submission" date="2016-09" db="EMBL/GenBank/DDBJ databases">
        <authorList>
            <person name="Varghese N."/>
            <person name="Submissions S."/>
        </authorList>
    </citation>
    <scope>NUCLEOTIDE SEQUENCE [LARGE SCALE GENOMIC DNA]</scope>
    <source>
        <strain evidence="2">25nlg</strain>
    </source>
</reference>
<keyword evidence="2" id="KW-1185">Reference proteome</keyword>
<dbReference type="STRING" id="1464122.SAMN05421737_10491"/>
<dbReference type="Proteomes" id="UP000242662">
    <property type="component" value="Unassembled WGS sequence"/>
</dbReference>